<dbReference type="PROSITE" id="PS50158">
    <property type="entry name" value="ZF_CCHC"/>
    <property type="match status" value="1"/>
</dbReference>
<keyword evidence="2" id="KW-0175">Coiled coil</keyword>
<feature type="region of interest" description="Disordered" evidence="3">
    <location>
        <begin position="1"/>
        <end position="170"/>
    </location>
</feature>
<feature type="compositionally biased region" description="Polar residues" evidence="3">
    <location>
        <begin position="1"/>
        <end position="21"/>
    </location>
</feature>
<keyword evidence="1" id="KW-0862">Zinc</keyword>
<proteinExistence type="predicted"/>
<feature type="compositionally biased region" description="Low complexity" evidence="3">
    <location>
        <begin position="22"/>
        <end position="34"/>
    </location>
</feature>
<dbReference type="Proteomes" id="UP000694925">
    <property type="component" value="Unplaced"/>
</dbReference>
<evidence type="ECO:0000256" key="1">
    <source>
        <dbReference type="PROSITE-ProRule" id="PRU00047"/>
    </source>
</evidence>
<feature type="domain" description="CCHC-type" evidence="4">
    <location>
        <begin position="602"/>
        <end position="615"/>
    </location>
</feature>
<keyword evidence="1" id="KW-0479">Metal-binding</keyword>
<name>A0AAJ7ND21_9HYME</name>
<evidence type="ECO:0000256" key="3">
    <source>
        <dbReference type="SAM" id="MobiDB-lite"/>
    </source>
</evidence>
<evidence type="ECO:0000259" key="4">
    <source>
        <dbReference type="PROSITE" id="PS50158"/>
    </source>
</evidence>
<accession>A0AAJ7ND21</accession>
<dbReference type="GeneID" id="108630444"/>
<dbReference type="Gene3D" id="4.10.60.10">
    <property type="entry name" value="Zinc finger, CCHC-type"/>
    <property type="match status" value="1"/>
</dbReference>
<feature type="compositionally biased region" description="Basic and acidic residues" evidence="3">
    <location>
        <begin position="50"/>
        <end position="59"/>
    </location>
</feature>
<sequence length="679" mass="76057">MSTTKKQTKNATRSTNNKNMNPLSLTPFLSTSPSNKSPRNTGTIPSDDNEAVHASKNKNDTTLSCAAETYKEIHTPTHNLKRTPPSIQPTDFPPLLPPEIPSSFPATLGAIKRKRQSINRDKDASATQNVSSISNNSSRGKRKSYKKSNDESDSSTDFSLNDDNDLIEVDPHSEKPISKIIISLVEFANEINYVRRNSSNLQGKFNGRLKTVEQSLLCISQDLEAKYANSENNEKLIDENITLIKNNQTLTDKVKRLEAQIHEYKAAKNAPQSPIQIRSDNTSSPINKTFLDSLLQSINKNIDSKINDLKSEMISLINSNNNKSQPTLQHQQFATAVHNTPSTFNLDNHRTQNTFSPQNPSETWSKVAKRKNKKTVTAIPSEMNSNPIPSTAPMPPPSFSNIATTSMRRPKNVEVIYIAENKKSNIKLNQILTKAKENIKLNEFGIDAIKPRSSLNGGLILEIPKIKDKEIAPVLMKKIKSLFPPDEVTITCPKKYKEILLTSVDVSATHLEITEALRTVCGENEHFILGPVRPNLRGSATVWCKCEESAAYKLLSTRLLTIGWSQARLLPLDSRPVQCYKCWTYGHVRGSCTSNIDRIGWCFKCGYEGHPANTCNNDKPICRLCQDNKFDSNHKMGTNNCRTFLNYKKDKLKPTLNNNPNSNSEDRPEVPENNRKESI</sequence>
<feature type="compositionally biased region" description="Low complexity" evidence="3">
    <location>
        <begin position="129"/>
        <end position="138"/>
    </location>
</feature>
<evidence type="ECO:0000256" key="2">
    <source>
        <dbReference type="SAM" id="Coils"/>
    </source>
</evidence>
<reference evidence="6" key="1">
    <citation type="submission" date="2025-08" db="UniProtKB">
        <authorList>
            <consortium name="RefSeq"/>
        </authorList>
    </citation>
    <scope>IDENTIFICATION</scope>
    <source>
        <tissue evidence="6">Whole body</tissue>
    </source>
</reference>
<feature type="region of interest" description="Disordered" evidence="3">
    <location>
        <begin position="652"/>
        <end position="679"/>
    </location>
</feature>
<evidence type="ECO:0000313" key="6">
    <source>
        <dbReference type="RefSeq" id="XP_017889233.1"/>
    </source>
</evidence>
<dbReference type="AlphaFoldDB" id="A0AAJ7ND21"/>
<dbReference type="InterPro" id="IPR036875">
    <property type="entry name" value="Znf_CCHC_sf"/>
</dbReference>
<feature type="compositionally biased region" description="Polar residues" evidence="3">
    <location>
        <begin position="35"/>
        <end position="46"/>
    </location>
</feature>
<dbReference type="GO" id="GO:0003676">
    <property type="term" value="F:nucleic acid binding"/>
    <property type="evidence" value="ECO:0007669"/>
    <property type="project" value="InterPro"/>
</dbReference>
<feature type="compositionally biased region" description="Basic and acidic residues" evidence="3">
    <location>
        <begin position="664"/>
        <end position="679"/>
    </location>
</feature>
<dbReference type="GO" id="GO:0008270">
    <property type="term" value="F:zinc ion binding"/>
    <property type="evidence" value="ECO:0007669"/>
    <property type="project" value="UniProtKB-KW"/>
</dbReference>
<feature type="compositionally biased region" description="Pro residues" evidence="3">
    <location>
        <begin position="91"/>
        <end position="100"/>
    </location>
</feature>
<feature type="coiled-coil region" evidence="2">
    <location>
        <begin position="240"/>
        <end position="267"/>
    </location>
</feature>
<gene>
    <name evidence="6" type="primary">LOC108630444</name>
</gene>
<organism evidence="5 6">
    <name type="scientific">Ceratina calcarata</name>
    <dbReference type="NCBI Taxonomy" id="156304"/>
    <lineage>
        <taxon>Eukaryota</taxon>
        <taxon>Metazoa</taxon>
        <taxon>Ecdysozoa</taxon>
        <taxon>Arthropoda</taxon>
        <taxon>Hexapoda</taxon>
        <taxon>Insecta</taxon>
        <taxon>Pterygota</taxon>
        <taxon>Neoptera</taxon>
        <taxon>Endopterygota</taxon>
        <taxon>Hymenoptera</taxon>
        <taxon>Apocrita</taxon>
        <taxon>Aculeata</taxon>
        <taxon>Apoidea</taxon>
        <taxon>Anthophila</taxon>
        <taxon>Apidae</taxon>
        <taxon>Ceratina</taxon>
        <taxon>Zadontomerus</taxon>
    </lineage>
</organism>
<protein>
    <submittedName>
        <fullName evidence="6">Uncharacterized protein LOC108630444</fullName>
    </submittedName>
</protein>
<dbReference type="InterPro" id="IPR001878">
    <property type="entry name" value="Znf_CCHC"/>
</dbReference>
<dbReference type="RefSeq" id="XP_017889233.1">
    <property type="nucleotide sequence ID" value="XM_018033744.1"/>
</dbReference>
<evidence type="ECO:0000313" key="5">
    <source>
        <dbReference type="Proteomes" id="UP000694925"/>
    </source>
</evidence>
<dbReference type="SUPFAM" id="SSF57756">
    <property type="entry name" value="Retrovirus zinc finger-like domains"/>
    <property type="match status" value="1"/>
</dbReference>
<dbReference type="KEGG" id="ccal:108630444"/>
<keyword evidence="5" id="KW-1185">Reference proteome</keyword>
<keyword evidence="1" id="KW-0863">Zinc-finger</keyword>